<name>A0A1C7MAZ8_GRIFR</name>
<proteinExistence type="predicted"/>
<evidence type="ECO:0000313" key="2">
    <source>
        <dbReference type="Proteomes" id="UP000092993"/>
    </source>
</evidence>
<reference evidence="1 2" key="1">
    <citation type="submission" date="2016-03" db="EMBL/GenBank/DDBJ databases">
        <title>Whole genome sequencing of Grifola frondosa 9006-11.</title>
        <authorList>
            <person name="Min B."/>
            <person name="Park H."/>
            <person name="Kim J.-G."/>
            <person name="Cho H."/>
            <person name="Oh Y.-L."/>
            <person name="Kong W.-S."/>
            <person name="Choi I.-G."/>
        </authorList>
    </citation>
    <scope>NUCLEOTIDE SEQUENCE [LARGE SCALE GENOMIC DNA]</scope>
    <source>
        <strain evidence="1 2">9006-11</strain>
    </source>
</reference>
<dbReference type="EMBL" id="LUGG01000006">
    <property type="protein sequence ID" value="OBZ74048.1"/>
    <property type="molecule type" value="Genomic_DNA"/>
</dbReference>
<gene>
    <name evidence="1" type="ORF">A0H81_06162</name>
</gene>
<protein>
    <submittedName>
        <fullName evidence="1">Uncharacterized protein</fullName>
    </submittedName>
</protein>
<sequence length="156" mass="17254">MVARRKSARSDKQRRFAEGGRLVAARLGSAGLKGLGCVQLESEQQRSDDSALSWSALSQSALSWSLLLSPVCTLPSGPIGRISNSSLPSIQSSFNLRTPDSHFDPFFQNTSIEHLHLRFPRLTFSFNLSRFNSQAHRLIGPRGCSRDLLRALSELQ</sequence>
<accession>A0A1C7MAZ8</accession>
<evidence type="ECO:0000313" key="1">
    <source>
        <dbReference type="EMBL" id="OBZ74048.1"/>
    </source>
</evidence>
<keyword evidence="2" id="KW-1185">Reference proteome</keyword>
<comment type="caution">
    <text evidence="1">The sequence shown here is derived from an EMBL/GenBank/DDBJ whole genome shotgun (WGS) entry which is preliminary data.</text>
</comment>
<organism evidence="1 2">
    <name type="scientific">Grifola frondosa</name>
    <name type="common">Maitake</name>
    <name type="synonym">Polyporus frondosus</name>
    <dbReference type="NCBI Taxonomy" id="5627"/>
    <lineage>
        <taxon>Eukaryota</taxon>
        <taxon>Fungi</taxon>
        <taxon>Dikarya</taxon>
        <taxon>Basidiomycota</taxon>
        <taxon>Agaricomycotina</taxon>
        <taxon>Agaricomycetes</taxon>
        <taxon>Polyporales</taxon>
        <taxon>Grifolaceae</taxon>
        <taxon>Grifola</taxon>
    </lineage>
</organism>
<dbReference type="AlphaFoldDB" id="A0A1C7MAZ8"/>
<dbReference type="Proteomes" id="UP000092993">
    <property type="component" value="Unassembled WGS sequence"/>
</dbReference>